<evidence type="ECO:0000313" key="4">
    <source>
        <dbReference type="Proteomes" id="UP000199173"/>
    </source>
</evidence>
<gene>
    <name evidence="2" type="ORF">SAMN03159428_03845</name>
    <name evidence="1" type="ORF">SAMN03159514_04572</name>
</gene>
<evidence type="ECO:0000313" key="3">
    <source>
        <dbReference type="Proteomes" id="UP000198760"/>
    </source>
</evidence>
<keyword evidence="3" id="KW-1185">Reference proteome</keyword>
<dbReference type="SUPFAM" id="SSF46785">
    <property type="entry name" value="Winged helix' DNA-binding domain"/>
    <property type="match status" value="1"/>
</dbReference>
<reference evidence="3 4" key="1">
    <citation type="submission" date="2016-10" db="EMBL/GenBank/DDBJ databases">
        <authorList>
            <person name="Varghese N."/>
            <person name="Submissions S."/>
        </authorList>
    </citation>
    <scope>NUCLEOTIDE SEQUENCE [LARGE SCALE GENOMIC DNA]</scope>
    <source>
        <strain evidence="2 3">NFIX06</strain>
        <strain evidence="1 4">NFIX08</strain>
    </source>
</reference>
<dbReference type="EMBL" id="FPAV01000011">
    <property type="protein sequence ID" value="SFU06672.1"/>
    <property type="molecule type" value="Genomic_DNA"/>
</dbReference>
<proteinExistence type="predicted"/>
<dbReference type="EMBL" id="FOYJ01000013">
    <property type="protein sequence ID" value="SFR25187.1"/>
    <property type="molecule type" value="Genomic_DNA"/>
</dbReference>
<dbReference type="AlphaFoldDB" id="A0AAX2EYN4"/>
<comment type="caution">
    <text evidence="1">The sequence shown here is derived from an EMBL/GenBank/DDBJ whole genome shotgun (WGS) entry which is preliminary data.</text>
</comment>
<protein>
    <submittedName>
        <fullName evidence="1">Uncharacterized protein</fullName>
    </submittedName>
</protein>
<name>A0AAX2EYN4_9ENTR</name>
<dbReference type="Proteomes" id="UP000198760">
    <property type="component" value="Unassembled WGS sequence"/>
</dbReference>
<dbReference type="InterPro" id="IPR036388">
    <property type="entry name" value="WH-like_DNA-bd_sf"/>
</dbReference>
<sequence>MGTTPQTVYRSNKELESVLGEILFYRNTRSIIVTAFCRDIFPECEAVIEKVNDIFTTRGKIH</sequence>
<organism evidence="1 4">
    <name type="scientific">Kosakonia radicincitans</name>
    <dbReference type="NCBI Taxonomy" id="283686"/>
    <lineage>
        <taxon>Bacteria</taxon>
        <taxon>Pseudomonadati</taxon>
        <taxon>Pseudomonadota</taxon>
        <taxon>Gammaproteobacteria</taxon>
        <taxon>Enterobacterales</taxon>
        <taxon>Enterobacteriaceae</taxon>
        <taxon>Kosakonia</taxon>
    </lineage>
</organism>
<dbReference type="Proteomes" id="UP000199173">
    <property type="component" value="Unassembled WGS sequence"/>
</dbReference>
<accession>A0AAX2EYN4</accession>
<dbReference type="Gene3D" id="1.10.10.10">
    <property type="entry name" value="Winged helix-like DNA-binding domain superfamily/Winged helix DNA-binding domain"/>
    <property type="match status" value="1"/>
</dbReference>
<evidence type="ECO:0000313" key="2">
    <source>
        <dbReference type="EMBL" id="SFU06672.1"/>
    </source>
</evidence>
<evidence type="ECO:0000313" key="1">
    <source>
        <dbReference type="EMBL" id="SFR25187.1"/>
    </source>
</evidence>
<dbReference type="InterPro" id="IPR036390">
    <property type="entry name" value="WH_DNA-bd_sf"/>
</dbReference>